<evidence type="ECO:0000313" key="3">
    <source>
        <dbReference type="Proteomes" id="UP000289220"/>
    </source>
</evidence>
<dbReference type="Proteomes" id="UP000289220">
    <property type="component" value="Unassembled WGS sequence"/>
</dbReference>
<accession>A0A7Z8Y5A9</accession>
<protein>
    <recommendedName>
        <fullName evidence="1">ParB-like N-terminal domain-containing protein</fullName>
    </recommendedName>
</protein>
<keyword evidence="3" id="KW-1185">Reference proteome</keyword>
<sequence>MSDTVKIAFERKILALPIGELLATKALPAGVRESVKYRRIAASVAEVGLIEPLSIARQKGGSYLLLDGHMRLDALRFLGATEAPCVVADDDESFTYNKRVNRLATIQEHYMIVRALDRGVSEEKLARALNVDVKVIRQRRHLLAGISGDVAELLKDKPVGHHAFQKLRKMKPIRQLEVAELMVSANNYTVSYAKALLATSKPSDLHKPDELKKATGLSAEQMGRLEREMASVSEDYKELEVSYGDDMLVLVVASGFIERLLAKPEIEGFLAGRHPEFLENFRAIVQATSLDQSTTP</sequence>
<dbReference type="PANTHER" id="PTHR33375:SF1">
    <property type="entry name" value="CHROMOSOME-PARTITIONING PROTEIN PARB-RELATED"/>
    <property type="match status" value="1"/>
</dbReference>
<dbReference type="GO" id="GO:0005694">
    <property type="term" value="C:chromosome"/>
    <property type="evidence" value="ECO:0007669"/>
    <property type="project" value="TreeGrafter"/>
</dbReference>
<dbReference type="SMART" id="SM00470">
    <property type="entry name" value="ParB"/>
    <property type="match status" value="1"/>
</dbReference>
<dbReference type="RefSeq" id="WP_009820575.1">
    <property type="nucleotide sequence ID" value="NZ_UXHF01000062.1"/>
</dbReference>
<name>A0A7Z8Y5A9_9CAUL</name>
<organism evidence="2 3">
    <name type="scientific">Brevundimonas mediterranea</name>
    <dbReference type="NCBI Taxonomy" id="74329"/>
    <lineage>
        <taxon>Bacteria</taxon>
        <taxon>Pseudomonadati</taxon>
        <taxon>Pseudomonadota</taxon>
        <taxon>Alphaproteobacteria</taxon>
        <taxon>Caulobacterales</taxon>
        <taxon>Caulobacteraceae</taxon>
        <taxon>Brevundimonas</taxon>
    </lineage>
</organism>
<dbReference type="PANTHER" id="PTHR33375">
    <property type="entry name" value="CHROMOSOME-PARTITIONING PROTEIN PARB-RELATED"/>
    <property type="match status" value="1"/>
</dbReference>
<dbReference type="Gene3D" id="1.10.10.2830">
    <property type="match status" value="1"/>
</dbReference>
<dbReference type="AlphaFoldDB" id="A0A7Z8Y5A9"/>
<dbReference type="Pfam" id="PF02195">
    <property type="entry name" value="ParB_N"/>
    <property type="match status" value="1"/>
</dbReference>
<reference evidence="2 3" key="1">
    <citation type="submission" date="2018-11" db="EMBL/GenBank/DDBJ databases">
        <authorList>
            <person name="Peiro R."/>
            <person name="Begona"/>
            <person name="Cbmso G."/>
            <person name="Lopez M."/>
            <person name="Gonzalez S."/>
            <person name="Sacristan E."/>
            <person name="Castillo E."/>
        </authorList>
    </citation>
    <scope>NUCLEOTIDE SEQUENCE [LARGE SCALE GENOMIC DNA]</scope>
    <source>
        <strain evidence="2">Brev_genome</strain>
    </source>
</reference>
<dbReference type="InterPro" id="IPR050336">
    <property type="entry name" value="Chromosome_partition/occlusion"/>
</dbReference>
<dbReference type="GO" id="GO:0007059">
    <property type="term" value="P:chromosome segregation"/>
    <property type="evidence" value="ECO:0007669"/>
    <property type="project" value="TreeGrafter"/>
</dbReference>
<dbReference type="EMBL" id="UXHF01000062">
    <property type="protein sequence ID" value="VDC51232.1"/>
    <property type="molecule type" value="Genomic_DNA"/>
</dbReference>
<dbReference type="SUPFAM" id="SSF110849">
    <property type="entry name" value="ParB/Sulfiredoxin"/>
    <property type="match status" value="1"/>
</dbReference>
<proteinExistence type="predicted"/>
<gene>
    <name evidence="2" type="ORF">BREV_BREV_02583</name>
</gene>
<feature type="domain" description="ParB-like N-terminal" evidence="1">
    <location>
        <begin position="14"/>
        <end position="106"/>
    </location>
</feature>
<comment type="caution">
    <text evidence="2">The sequence shown here is derived from an EMBL/GenBank/DDBJ whole genome shotgun (WGS) entry which is preliminary data.</text>
</comment>
<dbReference type="InterPro" id="IPR011111">
    <property type="entry name" value="Plasmid_RepB"/>
</dbReference>
<evidence type="ECO:0000259" key="1">
    <source>
        <dbReference type="SMART" id="SM00470"/>
    </source>
</evidence>
<dbReference type="SUPFAM" id="SSF109709">
    <property type="entry name" value="KorB DNA-binding domain-like"/>
    <property type="match status" value="1"/>
</dbReference>
<evidence type="ECO:0000313" key="2">
    <source>
        <dbReference type="EMBL" id="VDC51232.1"/>
    </source>
</evidence>
<dbReference type="InterPro" id="IPR036086">
    <property type="entry name" value="ParB/Sulfiredoxin_sf"/>
</dbReference>
<dbReference type="Pfam" id="PF07506">
    <property type="entry name" value="RepB"/>
    <property type="match status" value="1"/>
</dbReference>
<dbReference type="InterPro" id="IPR003115">
    <property type="entry name" value="ParB_N"/>
</dbReference>
<dbReference type="Gene3D" id="3.90.1530.30">
    <property type="match status" value="1"/>
</dbReference>